<comment type="subcellular location">
    <subcellularLocation>
        <location evidence="2">Cell membrane</location>
    </subcellularLocation>
</comment>
<keyword evidence="4" id="KW-0813">Transport</keyword>
<proteinExistence type="inferred from homology"/>
<keyword evidence="10" id="KW-1185">Reference proteome</keyword>
<gene>
    <name evidence="9" type="ORF">DH2020_047901</name>
</gene>
<comment type="function">
    <text evidence="1">Involved in auxin transport. Regulator of the auxin signaling pathway.</text>
</comment>
<dbReference type="PANTHER" id="PTHR33541:SF12">
    <property type="entry name" value="PROTEIN BIG GRAIN 1-LIKE A"/>
    <property type="match status" value="1"/>
</dbReference>
<evidence type="ECO:0000256" key="4">
    <source>
        <dbReference type="ARBA" id="ARBA00022448"/>
    </source>
</evidence>
<organism evidence="9 10">
    <name type="scientific">Rehmannia glutinosa</name>
    <name type="common">Chinese foxglove</name>
    <dbReference type="NCBI Taxonomy" id="99300"/>
    <lineage>
        <taxon>Eukaryota</taxon>
        <taxon>Viridiplantae</taxon>
        <taxon>Streptophyta</taxon>
        <taxon>Embryophyta</taxon>
        <taxon>Tracheophyta</taxon>
        <taxon>Spermatophyta</taxon>
        <taxon>Magnoliopsida</taxon>
        <taxon>eudicotyledons</taxon>
        <taxon>Gunneridae</taxon>
        <taxon>Pentapetalae</taxon>
        <taxon>asterids</taxon>
        <taxon>lamiids</taxon>
        <taxon>Lamiales</taxon>
        <taxon>Orobanchaceae</taxon>
        <taxon>Rehmannieae</taxon>
        <taxon>Rehmannia</taxon>
    </lineage>
</organism>
<evidence type="ECO:0000313" key="9">
    <source>
        <dbReference type="EMBL" id="KAK6118330.1"/>
    </source>
</evidence>
<evidence type="ECO:0008006" key="11">
    <source>
        <dbReference type="Google" id="ProtNLM"/>
    </source>
</evidence>
<feature type="region of interest" description="Disordered" evidence="8">
    <location>
        <begin position="1"/>
        <end position="28"/>
    </location>
</feature>
<evidence type="ECO:0000256" key="1">
    <source>
        <dbReference type="ARBA" id="ARBA00002281"/>
    </source>
</evidence>
<feature type="compositionally biased region" description="Basic and acidic residues" evidence="8">
    <location>
        <begin position="1"/>
        <end position="14"/>
    </location>
</feature>
<comment type="caution">
    <text evidence="9">The sequence shown here is derived from an EMBL/GenBank/DDBJ whole genome shotgun (WGS) entry which is preliminary data.</text>
</comment>
<evidence type="ECO:0000256" key="6">
    <source>
        <dbReference type="ARBA" id="ARBA00023136"/>
    </source>
</evidence>
<dbReference type="Proteomes" id="UP001318860">
    <property type="component" value="Unassembled WGS sequence"/>
</dbReference>
<dbReference type="InterPro" id="IPR039621">
    <property type="entry name" value="BG1-like"/>
</dbReference>
<evidence type="ECO:0000256" key="3">
    <source>
        <dbReference type="ARBA" id="ARBA00010067"/>
    </source>
</evidence>
<dbReference type="EMBL" id="JABTTQ020003342">
    <property type="protein sequence ID" value="KAK6118330.1"/>
    <property type="molecule type" value="Genomic_DNA"/>
</dbReference>
<dbReference type="PANTHER" id="PTHR33541">
    <property type="entry name" value="PROTEIN BIG GRAIN 1-LIKE A-RELATED"/>
    <property type="match status" value="1"/>
</dbReference>
<evidence type="ECO:0000256" key="2">
    <source>
        <dbReference type="ARBA" id="ARBA00004236"/>
    </source>
</evidence>
<sequence>MYSREKVPSREENHKPKKTHRNTPSFSSSLLDEIYRSIDGNAENTEAYKVFDEKPVRKRGGFKAKNRNSSSVGDEEIVRSQRGRWVHEKWMAREKIAFQEHDLSFFSSNSSSSDSSGALSSSDTEFFNSIKTKSKVSCFMFDDHQNNQKIKTEDDLIKPKSRVYKVYANLKKVKQPISPGGRLTNFINSLFNNSNVKKSKKVEKNNGFHDLKSPKTSSPCLSKDSPKSMVKMRGGIQRTVRFNPVGVILDEDSKPCGHKSIYDEEIDKYGKPPLPPMRLMEKNRAVEGAAKHVLKSRQILRNDFSMFRKIEDDDDDDDGDDFSDSSSDLFELDDLALFGKKRFCEELPVYETTYFDKNRAIYC</sequence>
<name>A0ABR0U862_REHGL</name>
<keyword evidence="7" id="KW-0927">Auxin signaling pathway</keyword>
<evidence type="ECO:0000256" key="8">
    <source>
        <dbReference type="SAM" id="MobiDB-lite"/>
    </source>
</evidence>
<keyword evidence="6" id="KW-0472">Membrane</keyword>
<comment type="similarity">
    <text evidence="3">Belongs to the BIG GRAIN 1 (BG1) plant protein family.</text>
</comment>
<reference evidence="9 10" key="1">
    <citation type="journal article" date="2021" name="Comput. Struct. Biotechnol. J.">
        <title>De novo genome assembly of the potent medicinal plant Rehmannia glutinosa using nanopore technology.</title>
        <authorList>
            <person name="Ma L."/>
            <person name="Dong C."/>
            <person name="Song C."/>
            <person name="Wang X."/>
            <person name="Zheng X."/>
            <person name="Niu Y."/>
            <person name="Chen S."/>
            <person name="Feng W."/>
        </authorList>
    </citation>
    <scope>NUCLEOTIDE SEQUENCE [LARGE SCALE GENOMIC DNA]</scope>
    <source>
        <strain evidence="9">DH-2019</strain>
    </source>
</reference>
<evidence type="ECO:0000256" key="7">
    <source>
        <dbReference type="ARBA" id="ARBA00023294"/>
    </source>
</evidence>
<protein>
    <recommendedName>
        <fullName evidence="11">Protein BIG GRAIN 1-like B</fullName>
    </recommendedName>
</protein>
<keyword evidence="5" id="KW-1003">Cell membrane</keyword>
<evidence type="ECO:0000256" key="5">
    <source>
        <dbReference type="ARBA" id="ARBA00022475"/>
    </source>
</evidence>
<accession>A0ABR0U862</accession>
<evidence type="ECO:0000313" key="10">
    <source>
        <dbReference type="Proteomes" id="UP001318860"/>
    </source>
</evidence>